<sequence>MYKHILVATDGSELANKGLEQAIGLAKELSAKITVLTVTDLFPSYGIVVAPGLSTSPEIFEEYRTSMAEQAKAIVQQAIAKARDAGVTVEGLHIENQSPAVGIVEAAETHQAELIVVASHGRRGMNKLLLGSQAAEVLSLSKIPVLVVK</sequence>
<evidence type="ECO:0000259" key="3">
    <source>
        <dbReference type="Pfam" id="PF00582"/>
    </source>
</evidence>
<dbReference type="PRINTS" id="PR01438">
    <property type="entry name" value="UNVRSLSTRESS"/>
</dbReference>
<accession>A0A7W8AIN0</accession>
<proteinExistence type="inferred from homology"/>
<name>A0A7W8AIN0_9HYPH</name>
<dbReference type="InterPro" id="IPR006016">
    <property type="entry name" value="UspA"/>
</dbReference>
<dbReference type="Pfam" id="PF00582">
    <property type="entry name" value="Usp"/>
    <property type="match status" value="1"/>
</dbReference>
<protein>
    <recommendedName>
        <fullName evidence="2">Universal stress protein</fullName>
    </recommendedName>
</protein>
<comment type="caution">
    <text evidence="4">The sequence shown here is derived from an EMBL/GenBank/DDBJ whole genome shotgun (WGS) entry which is preliminary data.</text>
</comment>
<dbReference type="Gene3D" id="3.40.50.620">
    <property type="entry name" value="HUPs"/>
    <property type="match status" value="1"/>
</dbReference>
<dbReference type="RefSeq" id="WP_022709763.1">
    <property type="nucleotide sequence ID" value="NZ_JACHIL010000001.1"/>
</dbReference>
<dbReference type="Proteomes" id="UP000531231">
    <property type="component" value="Unassembled WGS sequence"/>
</dbReference>
<dbReference type="EMBL" id="JACHIL010000001">
    <property type="protein sequence ID" value="MBB5090594.1"/>
    <property type="molecule type" value="Genomic_DNA"/>
</dbReference>
<gene>
    <name evidence="4" type="ORF">HNQ68_001106</name>
</gene>
<dbReference type="PANTHER" id="PTHR46268:SF15">
    <property type="entry name" value="UNIVERSAL STRESS PROTEIN HP_0031"/>
    <property type="match status" value="1"/>
</dbReference>
<evidence type="ECO:0000256" key="2">
    <source>
        <dbReference type="PIRNR" id="PIRNR006276"/>
    </source>
</evidence>
<keyword evidence="2" id="KW-0963">Cytoplasm</keyword>
<evidence type="ECO:0000256" key="1">
    <source>
        <dbReference type="ARBA" id="ARBA00008791"/>
    </source>
</evidence>
<reference evidence="4 5" key="1">
    <citation type="submission" date="2020-08" db="EMBL/GenBank/DDBJ databases">
        <title>Genomic Encyclopedia of Type Strains, Phase IV (KMG-IV): sequencing the most valuable type-strain genomes for metagenomic binning, comparative biology and taxonomic classification.</title>
        <authorList>
            <person name="Goeker M."/>
        </authorList>
    </citation>
    <scope>NUCLEOTIDE SEQUENCE [LARGE SCALE GENOMIC DNA]</scope>
    <source>
        <strain evidence="4 5">DSM 25620</strain>
    </source>
</reference>
<evidence type="ECO:0000313" key="5">
    <source>
        <dbReference type="Proteomes" id="UP000531231"/>
    </source>
</evidence>
<dbReference type="PANTHER" id="PTHR46268">
    <property type="entry name" value="STRESS RESPONSE PROTEIN NHAX"/>
    <property type="match status" value="1"/>
</dbReference>
<keyword evidence="5" id="KW-1185">Reference proteome</keyword>
<dbReference type="CDD" id="cd00293">
    <property type="entry name" value="USP-like"/>
    <property type="match status" value="1"/>
</dbReference>
<dbReference type="SUPFAM" id="SSF52402">
    <property type="entry name" value="Adenine nucleotide alpha hydrolases-like"/>
    <property type="match status" value="1"/>
</dbReference>
<dbReference type="InterPro" id="IPR014729">
    <property type="entry name" value="Rossmann-like_a/b/a_fold"/>
</dbReference>
<comment type="similarity">
    <text evidence="1 2">Belongs to the universal stress protein A family.</text>
</comment>
<comment type="subcellular location">
    <subcellularLocation>
        <location evidence="2">Cytoplasm</location>
    </subcellularLocation>
</comment>
<organism evidence="4 5">
    <name type="scientific">Pseudochrobactrum saccharolyticum</name>
    <dbReference type="NCBI Taxonomy" id="354352"/>
    <lineage>
        <taxon>Bacteria</taxon>
        <taxon>Pseudomonadati</taxon>
        <taxon>Pseudomonadota</taxon>
        <taxon>Alphaproteobacteria</taxon>
        <taxon>Hyphomicrobiales</taxon>
        <taxon>Brucellaceae</taxon>
        <taxon>Pseudochrobactrum</taxon>
    </lineage>
</organism>
<dbReference type="PIRSF" id="PIRSF006276">
    <property type="entry name" value="UspA"/>
    <property type="match status" value="1"/>
</dbReference>
<dbReference type="InterPro" id="IPR006015">
    <property type="entry name" value="Universal_stress_UspA"/>
</dbReference>
<dbReference type="AlphaFoldDB" id="A0A7W8AIN0"/>
<dbReference type="GO" id="GO:0005737">
    <property type="term" value="C:cytoplasm"/>
    <property type="evidence" value="ECO:0007669"/>
    <property type="project" value="UniProtKB-SubCell"/>
</dbReference>
<feature type="domain" description="UspA" evidence="3">
    <location>
        <begin position="1"/>
        <end position="149"/>
    </location>
</feature>
<evidence type="ECO:0000313" key="4">
    <source>
        <dbReference type="EMBL" id="MBB5090594.1"/>
    </source>
</evidence>